<dbReference type="STRING" id="907931.GCA_000165675_01864"/>
<dbReference type="Proteomes" id="UP000295681">
    <property type="component" value="Unassembled WGS sequence"/>
</dbReference>
<dbReference type="AlphaFoldDB" id="A0A4R5NBS0"/>
<comment type="caution">
    <text evidence="1">The sequence shown here is derived from an EMBL/GenBank/DDBJ whole genome shotgun (WGS) entry which is preliminary data.</text>
</comment>
<reference evidence="1 2" key="1">
    <citation type="journal article" date="2019" name="Appl. Microbiol. Biotechnol.">
        <title>Uncovering carbohydrate metabolism through a genotype-phenotype association study of 56 lactic acid bacteria genomes.</title>
        <authorList>
            <person name="Buron-Moles G."/>
            <person name="Chailyan A."/>
            <person name="Dolejs I."/>
            <person name="Forster J."/>
            <person name="Miks M.H."/>
        </authorList>
    </citation>
    <scope>NUCLEOTIDE SEQUENCE [LARGE SCALE GENOMIC DNA]</scope>
    <source>
        <strain evidence="1 2">ATCC 700006</strain>
    </source>
</reference>
<evidence type="ECO:0000313" key="1">
    <source>
        <dbReference type="EMBL" id="TDG70088.1"/>
    </source>
</evidence>
<dbReference type="NCBIfam" id="NF005255">
    <property type="entry name" value="PRK06762.2-2"/>
    <property type="match status" value="1"/>
</dbReference>
<organism evidence="1 2">
    <name type="scientific">Leuconostoc fallax</name>
    <dbReference type="NCBI Taxonomy" id="1251"/>
    <lineage>
        <taxon>Bacteria</taxon>
        <taxon>Bacillati</taxon>
        <taxon>Bacillota</taxon>
        <taxon>Bacilli</taxon>
        <taxon>Lactobacillales</taxon>
        <taxon>Lactobacillaceae</taxon>
        <taxon>Leuconostoc</taxon>
    </lineage>
</organism>
<proteinExistence type="predicted"/>
<sequence length="164" mass="18963">MMPIFIVIRGNSASGKTALANKLQQYFGYNHCLLLHQDTIRREILHAGDDVGTPAVGMIEVLIKYGFNHCKVVILEGILRKDVYGEMILDASKQFAEANFRYYLNVSFEDTIKYNAWKAHPFSVETLKKWWRNEDYLNKSDIILNENSVDSLCHRIISDVSRYI</sequence>
<dbReference type="Gene3D" id="3.40.50.300">
    <property type="entry name" value="P-loop containing nucleotide triphosphate hydrolases"/>
    <property type="match status" value="1"/>
</dbReference>
<evidence type="ECO:0000313" key="2">
    <source>
        <dbReference type="Proteomes" id="UP000295681"/>
    </source>
</evidence>
<dbReference type="RefSeq" id="WP_010006839.1">
    <property type="nucleotide sequence ID" value="NZ_JAGYGP010000003.1"/>
</dbReference>
<accession>A0A4R5NBS0</accession>
<protein>
    <submittedName>
        <fullName evidence="1">Uncharacterized protein</fullName>
    </submittedName>
</protein>
<name>A0A4R5NBS0_9LACO</name>
<gene>
    <name evidence="1" type="ORF">C5L23_001612</name>
</gene>
<keyword evidence="2" id="KW-1185">Reference proteome</keyword>
<dbReference type="EMBL" id="PUFI01000002">
    <property type="protein sequence ID" value="TDG70088.1"/>
    <property type="molecule type" value="Genomic_DNA"/>
</dbReference>
<dbReference type="InterPro" id="IPR027417">
    <property type="entry name" value="P-loop_NTPase"/>
</dbReference>
<dbReference type="SUPFAM" id="SSF52540">
    <property type="entry name" value="P-loop containing nucleoside triphosphate hydrolases"/>
    <property type="match status" value="1"/>
</dbReference>